<keyword evidence="5" id="KW-0949">S-adenosyl-L-methionine</keyword>
<dbReference type="GO" id="GO:0032259">
    <property type="term" value="P:methylation"/>
    <property type="evidence" value="ECO:0007669"/>
    <property type="project" value="UniProtKB-KW"/>
</dbReference>
<dbReference type="UniPathway" id="UPA00148"/>
<evidence type="ECO:0000259" key="6">
    <source>
        <dbReference type="Pfam" id="PF00590"/>
    </source>
</evidence>
<dbReference type="PANTHER" id="PTHR47036">
    <property type="entry name" value="COBALT-FACTOR III C(17)-METHYLTRANSFERASE-RELATED"/>
    <property type="match status" value="1"/>
</dbReference>
<name>A0A1B7XH60_9BACT</name>
<comment type="pathway">
    <text evidence="1">Cofactor biosynthesis; adenosylcobalamin biosynthesis.</text>
</comment>
<keyword evidence="2" id="KW-0169">Cobalamin biosynthesis</keyword>
<dbReference type="SUPFAM" id="SSF53790">
    <property type="entry name" value="Tetrapyrrole methylase"/>
    <property type="match status" value="1"/>
</dbReference>
<dbReference type="InterPro" id="IPR014777">
    <property type="entry name" value="4pyrrole_Mease_sub1"/>
</dbReference>
<dbReference type="InterPro" id="IPR035996">
    <property type="entry name" value="4pyrrol_Methylase_sf"/>
</dbReference>
<dbReference type="PANTHER" id="PTHR47036:SF1">
    <property type="entry name" value="COBALT-FACTOR III C(17)-METHYLTRANSFERASE-RELATED"/>
    <property type="match status" value="1"/>
</dbReference>
<dbReference type="Gene3D" id="3.30.950.10">
    <property type="entry name" value="Methyltransferase, Cobalt-precorrin-4 Transmethylase, Domain 2"/>
    <property type="match status" value="1"/>
</dbReference>
<evidence type="ECO:0000313" key="7">
    <source>
        <dbReference type="EMBL" id="OBQ54825.1"/>
    </source>
</evidence>
<dbReference type="CDD" id="cd11646">
    <property type="entry name" value="Precorrin_3B_C17_MT"/>
    <property type="match status" value="1"/>
</dbReference>
<dbReference type="PATRIC" id="fig|1560234.3.peg.2940"/>
<keyword evidence="4 7" id="KW-0808">Transferase</keyword>
<dbReference type="NCBIfam" id="TIGR01466">
    <property type="entry name" value="cobJ_cbiH"/>
    <property type="match status" value="1"/>
</dbReference>
<dbReference type="Proteomes" id="UP000091979">
    <property type="component" value="Unassembled WGS sequence"/>
</dbReference>
<evidence type="ECO:0000256" key="1">
    <source>
        <dbReference type="ARBA" id="ARBA00004953"/>
    </source>
</evidence>
<dbReference type="AlphaFoldDB" id="A0A1B7XH60"/>
<keyword evidence="3 7" id="KW-0489">Methyltransferase</keyword>
<feature type="domain" description="Tetrapyrrole methylase" evidence="6">
    <location>
        <begin position="7"/>
        <end position="209"/>
    </location>
</feature>
<reference evidence="7 8" key="1">
    <citation type="submission" date="2015-01" db="EMBL/GenBank/DDBJ databases">
        <title>Desulfovibrio sp. JC271 draft genome sequence.</title>
        <authorList>
            <person name="Shivani Y."/>
            <person name="Subhash Y."/>
            <person name="Sasikala C."/>
            <person name="Ramana C.V."/>
        </authorList>
    </citation>
    <scope>NUCLEOTIDE SEQUENCE [LARGE SCALE GENOMIC DNA]</scope>
    <source>
        <strain evidence="7 8">JC271</strain>
    </source>
</reference>
<dbReference type="OrthoDB" id="9772960at2"/>
<dbReference type="GO" id="GO:0030789">
    <property type="term" value="F:precorrin-3B C17-methyltransferase activity"/>
    <property type="evidence" value="ECO:0007669"/>
    <property type="project" value="UniProtKB-EC"/>
</dbReference>
<dbReference type="InterPro" id="IPR000878">
    <property type="entry name" value="4pyrrol_Mease"/>
</dbReference>
<dbReference type="InterPro" id="IPR006363">
    <property type="entry name" value="Cbl_synth_CobJ/CibH_dom"/>
</dbReference>
<evidence type="ECO:0000313" key="8">
    <source>
        <dbReference type="Proteomes" id="UP000091979"/>
    </source>
</evidence>
<keyword evidence="8" id="KW-1185">Reference proteome</keyword>
<evidence type="ECO:0000256" key="3">
    <source>
        <dbReference type="ARBA" id="ARBA00022603"/>
    </source>
</evidence>
<organism evidence="7 8">
    <name type="scientific">Halodesulfovibrio spirochaetisodalis</name>
    <dbReference type="NCBI Taxonomy" id="1560234"/>
    <lineage>
        <taxon>Bacteria</taxon>
        <taxon>Pseudomonadati</taxon>
        <taxon>Thermodesulfobacteriota</taxon>
        <taxon>Desulfovibrionia</taxon>
        <taxon>Desulfovibrionales</taxon>
        <taxon>Desulfovibrionaceae</taxon>
        <taxon>Halodesulfovibrio</taxon>
    </lineage>
</organism>
<dbReference type="Gene3D" id="3.40.1010.10">
    <property type="entry name" value="Cobalt-precorrin-4 Transmethylase, Domain 1"/>
    <property type="match status" value="1"/>
</dbReference>
<protein>
    <submittedName>
        <fullName evidence="7">Precorrin-3B C17-methyltransferase</fullName>
        <ecNumber evidence="7">2.1.1.131</ecNumber>
    </submittedName>
</protein>
<comment type="caution">
    <text evidence="7">The sequence shown here is derived from an EMBL/GenBank/DDBJ whole genome shotgun (WGS) entry which is preliminary data.</text>
</comment>
<dbReference type="InterPro" id="IPR051810">
    <property type="entry name" value="Precorrin_MeTrfase"/>
</dbReference>
<dbReference type="STRING" id="1560234.SP90_04895"/>
<dbReference type="RefSeq" id="WP_066853181.1">
    <property type="nucleotide sequence ID" value="NZ_JXMS01000006.1"/>
</dbReference>
<sequence>MSCSLKVVGLGPGDSALLTPQAQKAIADADVIVGYTLYVDLVPEALKEGKELISTGMMGEMARCEKAIEVALEGKNTVVVCSGDPGIYAMSGLVYELAEEHLDTLEIEVVAGIPALSAASALLGAPLMHDFAVISLSDLLTEWAVIEKRLKAAAEADFVIVLYNPKSKRRDWQIGKALEIVQSVRSADTPVGLVKSAYRKEQETHVFSLNSFDIEQVDMLSTIIIGNSSTRMIGEKVVTPRGYLKKYRN</sequence>
<dbReference type="Pfam" id="PF00590">
    <property type="entry name" value="TP_methylase"/>
    <property type="match status" value="1"/>
</dbReference>
<evidence type="ECO:0000256" key="2">
    <source>
        <dbReference type="ARBA" id="ARBA00022573"/>
    </source>
</evidence>
<proteinExistence type="predicted"/>
<dbReference type="EMBL" id="JXMS01000006">
    <property type="protein sequence ID" value="OBQ54825.1"/>
    <property type="molecule type" value="Genomic_DNA"/>
</dbReference>
<accession>A0A1B7XH60</accession>
<dbReference type="GO" id="GO:0009236">
    <property type="term" value="P:cobalamin biosynthetic process"/>
    <property type="evidence" value="ECO:0007669"/>
    <property type="project" value="UniProtKB-UniPathway"/>
</dbReference>
<evidence type="ECO:0000256" key="4">
    <source>
        <dbReference type="ARBA" id="ARBA00022679"/>
    </source>
</evidence>
<gene>
    <name evidence="7" type="ORF">SP90_04895</name>
</gene>
<dbReference type="EC" id="2.1.1.131" evidence="7"/>
<dbReference type="InterPro" id="IPR014776">
    <property type="entry name" value="4pyrrole_Mease_sub2"/>
</dbReference>
<evidence type="ECO:0000256" key="5">
    <source>
        <dbReference type="ARBA" id="ARBA00022691"/>
    </source>
</evidence>